<name>A0A915CWB8_9BILA</name>
<protein>
    <submittedName>
        <fullName evidence="4">Uncharacterized protein</fullName>
    </submittedName>
</protein>
<sequence length="94" mass="9980">MVLGTGLAVHIRNAWVYSSSCLVILLLLKLAPSTVPLRSGAEPRPSPDPKIPPAPEITTGKNGMDSPALPAKSKEISIQYTTTQEDHFSIAASK</sequence>
<keyword evidence="3" id="KW-1185">Reference proteome</keyword>
<evidence type="ECO:0000313" key="4">
    <source>
        <dbReference type="WBParaSite" id="jg13043"/>
    </source>
</evidence>
<reference evidence="4" key="1">
    <citation type="submission" date="2022-11" db="UniProtKB">
        <authorList>
            <consortium name="WormBaseParasite"/>
        </authorList>
    </citation>
    <scope>IDENTIFICATION</scope>
</reference>
<feature type="signal peptide" evidence="2">
    <location>
        <begin position="1"/>
        <end position="36"/>
    </location>
</feature>
<proteinExistence type="predicted"/>
<accession>A0A915CWB8</accession>
<feature type="chain" id="PRO_5037409866" evidence="2">
    <location>
        <begin position="37"/>
        <end position="94"/>
    </location>
</feature>
<feature type="compositionally biased region" description="Pro residues" evidence="1">
    <location>
        <begin position="44"/>
        <end position="55"/>
    </location>
</feature>
<organism evidence="3 4">
    <name type="scientific">Ditylenchus dipsaci</name>
    <dbReference type="NCBI Taxonomy" id="166011"/>
    <lineage>
        <taxon>Eukaryota</taxon>
        <taxon>Metazoa</taxon>
        <taxon>Ecdysozoa</taxon>
        <taxon>Nematoda</taxon>
        <taxon>Chromadorea</taxon>
        <taxon>Rhabditida</taxon>
        <taxon>Tylenchina</taxon>
        <taxon>Tylenchomorpha</taxon>
        <taxon>Sphaerularioidea</taxon>
        <taxon>Anguinidae</taxon>
        <taxon>Anguininae</taxon>
        <taxon>Ditylenchus</taxon>
    </lineage>
</organism>
<keyword evidence="2" id="KW-0732">Signal</keyword>
<evidence type="ECO:0000256" key="1">
    <source>
        <dbReference type="SAM" id="MobiDB-lite"/>
    </source>
</evidence>
<dbReference type="AlphaFoldDB" id="A0A915CWB8"/>
<evidence type="ECO:0000256" key="2">
    <source>
        <dbReference type="SAM" id="SignalP"/>
    </source>
</evidence>
<feature type="region of interest" description="Disordered" evidence="1">
    <location>
        <begin position="37"/>
        <end position="68"/>
    </location>
</feature>
<dbReference type="WBParaSite" id="jg13043">
    <property type="protein sequence ID" value="jg13043"/>
    <property type="gene ID" value="jg13043"/>
</dbReference>
<evidence type="ECO:0000313" key="3">
    <source>
        <dbReference type="Proteomes" id="UP000887574"/>
    </source>
</evidence>
<dbReference type="Proteomes" id="UP000887574">
    <property type="component" value="Unplaced"/>
</dbReference>